<reference evidence="2 3" key="1">
    <citation type="submission" date="2015-03" db="EMBL/GenBank/DDBJ databases">
        <title>Genome sequencing of Methylobacterium aquaticum DSM16371 type strain.</title>
        <authorList>
            <person name="Chaudhry V."/>
            <person name="Patil P.B."/>
        </authorList>
    </citation>
    <scope>NUCLEOTIDE SEQUENCE [LARGE SCALE GENOMIC DNA]</scope>
    <source>
        <strain evidence="2 3">DSM 16371</strain>
    </source>
</reference>
<proteinExistence type="predicted"/>
<feature type="region of interest" description="Disordered" evidence="1">
    <location>
        <begin position="72"/>
        <end position="107"/>
    </location>
</feature>
<dbReference type="AlphaFoldDB" id="A0A0J6S696"/>
<dbReference type="PATRIC" id="fig|270351.6.peg.3268"/>
<name>A0A0J6S696_9HYPH</name>
<dbReference type="EMBL" id="LABX01000219">
    <property type="protein sequence ID" value="KMO28978.1"/>
    <property type="molecule type" value="Genomic_DNA"/>
</dbReference>
<sequence length="107" mass="11527">MEAASFAYPATSLRVMLARRLVLADLEASAKGRGAVVDALGGIVPAHALEPDTARAHRLRIKDSPRRIGLAPTRSRSARVRACGIRSNTPASPQRWNQRYSVPQGGK</sequence>
<evidence type="ECO:0000313" key="3">
    <source>
        <dbReference type="Proteomes" id="UP000035929"/>
    </source>
</evidence>
<protein>
    <submittedName>
        <fullName evidence="2">Uncharacterized protein</fullName>
    </submittedName>
</protein>
<evidence type="ECO:0000256" key="1">
    <source>
        <dbReference type="SAM" id="MobiDB-lite"/>
    </source>
</evidence>
<evidence type="ECO:0000313" key="2">
    <source>
        <dbReference type="EMBL" id="KMO28978.1"/>
    </source>
</evidence>
<comment type="caution">
    <text evidence="2">The sequence shown here is derived from an EMBL/GenBank/DDBJ whole genome shotgun (WGS) entry which is preliminary data.</text>
</comment>
<organism evidence="2 3">
    <name type="scientific">Methylobacterium aquaticum</name>
    <dbReference type="NCBI Taxonomy" id="270351"/>
    <lineage>
        <taxon>Bacteria</taxon>
        <taxon>Pseudomonadati</taxon>
        <taxon>Pseudomonadota</taxon>
        <taxon>Alphaproteobacteria</taxon>
        <taxon>Hyphomicrobiales</taxon>
        <taxon>Methylobacteriaceae</taxon>
        <taxon>Methylobacterium</taxon>
    </lineage>
</organism>
<gene>
    <name evidence="2" type="ORF">VP06_25905</name>
</gene>
<dbReference type="Proteomes" id="UP000035929">
    <property type="component" value="Unassembled WGS sequence"/>
</dbReference>
<feature type="compositionally biased region" description="Polar residues" evidence="1">
    <location>
        <begin position="86"/>
        <end position="101"/>
    </location>
</feature>
<accession>A0A0J6S696</accession>